<accession>W2M3N8</accession>
<proteinExistence type="predicted"/>
<evidence type="ECO:0000313" key="1">
    <source>
        <dbReference type="EMBL" id="ETL77725.1"/>
    </source>
</evidence>
<dbReference type="Proteomes" id="UP000054423">
    <property type="component" value="Unassembled WGS sequence"/>
</dbReference>
<dbReference type="AlphaFoldDB" id="W2M3N8"/>
<name>W2M3N8_PHYNI</name>
<protein>
    <submittedName>
        <fullName evidence="2">Uncharacterized protein</fullName>
    </submittedName>
</protein>
<dbReference type="EMBL" id="KI696676">
    <property type="protein sequence ID" value="ETM30991.1"/>
    <property type="molecule type" value="Genomic_DNA"/>
</dbReference>
<dbReference type="EMBL" id="KI683461">
    <property type="protein sequence ID" value="ETL77725.1"/>
    <property type="molecule type" value="Genomic_DNA"/>
</dbReference>
<organism evidence="2">
    <name type="scientific">Phytophthora nicotianae</name>
    <name type="common">Potato buckeye rot agent</name>
    <name type="synonym">Phytophthora parasitica</name>
    <dbReference type="NCBI Taxonomy" id="4792"/>
    <lineage>
        <taxon>Eukaryota</taxon>
        <taxon>Sar</taxon>
        <taxon>Stramenopiles</taxon>
        <taxon>Oomycota</taxon>
        <taxon>Peronosporomycetes</taxon>
        <taxon>Peronosporales</taxon>
        <taxon>Peronosporaceae</taxon>
        <taxon>Phytophthora</taxon>
    </lineage>
</organism>
<reference evidence="1" key="1">
    <citation type="submission" date="2013-11" db="EMBL/GenBank/DDBJ databases">
        <title>The Genome Sequence of Phytophthora parasitica CHvinca01.</title>
        <authorList>
            <consortium name="The Broad Institute Genomics Platform"/>
            <person name="Russ C."/>
            <person name="Tyler B."/>
            <person name="Panabieres F."/>
            <person name="Shan W."/>
            <person name="Tripathy S."/>
            <person name="Grunwald N."/>
            <person name="Machado M."/>
            <person name="Johnson C.S."/>
            <person name="Arredondo F."/>
            <person name="Hong C."/>
            <person name="Coffey M."/>
            <person name="Young S.K."/>
            <person name="Zeng Q."/>
            <person name="Gargeya S."/>
            <person name="Fitzgerald M."/>
            <person name="Abouelleil A."/>
            <person name="Alvarado L."/>
            <person name="Chapman S.B."/>
            <person name="Gainer-Dewar J."/>
            <person name="Goldberg J."/>
            <person name="Griggs A."/>
            <person name="Gujja S."/>
            <person name="Hansen M."/>
            <person name="Howarth C."/>
            <person name="Imamovic A."/>
            <person name="Ireland A."/>
            <person name="Larimer J."/>
            <person name="McCowan C."/>
            <person name="Murphy C."/>
            <person name="Pearson M."/>
            <person name="Poon T.W."/>
            <person name="Priest M."/>
            <person name="Roberts A."/>
            <person name="Saif S."/>
            <person name="Shea T."/>
            <person name="Sykes S."/>
            <person name="Wortman J."/>
            <person name="Nusbaum C."/>
            <person name="Birren B."/>
        </authorList>
    </citation>
    <scope>NUCLEOTIDE SEQUENCE [LARGE SCALE GENOMIC DNA]</scope>
    <source>
        <strain evidence="1">CHvinca01</strain>
    </source>
</reference>
<dbReference type="Proteomes" id="UP000054532">
    <property type="component" value="Unassembled WGS sequence"/>
</dbReference>
<evidence type="ECO:0000313" key="2">
    <source>
        <dbReference type="EMBL" id="ETM30991.1"/>
    </source>
</evidence>
<gene>
    <name evidence="2" type="ORF">L914_21354</name>
    <name evidence="1" type="ORF">L917_21351</name>
</gene>
<sequence length="81" mass="8887">MESARNSLIAEQKKCVDLQAFFIDYGDGTSTMFSTEQRASVSNRAYTLQAEDSPDIVVGDGLDVEPNLAHRSVLEIGLQVH</sequence>
<reference evidence="2" key="2">
    <citation type="submission" date="2013-11" db="EMBL/GenBank/DDBJ databases">
        <title>The Genome Sequence of Phytophthora parasitica IAC_01/95.</title>
        <authorList>
            <consortium name="The Broad Institute Genomics Platform"/>
            <person name="Russ C."/>
            <person name="Tyler B."/>
            <person name="Panabieres F."/>
            <person name="Shan W."/>
            <person name="Tripathy S."/>
            <person name="Grunwald N."/>
            <person name="Machado M."/>
            <person name="Johnson C.S."/>
            <person name="Arredondo F."/>
            <person name="Hong C."/>
            <person name="Coffey M."/>
            <person name="Young S.K."/>
            <person name="Zeng Q."/>
            <person name="Gargeya S."/>
            <person name="Fitzgerald M."/>
            <person name="Abouelleil A."/>
            <person name="Alvarado L."/>
            <person name="Chapman S.B."/>
            <person name="Gainer-Dewar J."/>
            <person name="Goldberg J."/>
            <person name="Griggs A."/>
            <person name="Gujja S."/>
            <person name="Hansen M."/>
            <person name="Howarth C."/>
            <person name="Imamovic A."/>
            <person name="Ireland A."/>
            <person name="Larimer J."/>
            <person name="McCowan C."/>
            <person name="Murphy C."/>
            <person name="Pearson M."/>
            <person name="Poon T.W."/>
            <person name="Priest M."/>
            <person name="Roberts A."/>
            <person name="Saif S."/>
            <person name="Shea T."/>
            <person name="Sykes S."/>
            <person name="Wortman J."/>
            <person name="Nusbaum C."/>
            <person name="Birren B."/>
        </authorList>
    </citation>
    <scope>NUCLEOTIDE SEQUENCE [LARGE SCALE GENOMIC DNA]</scope>
    <source>
        <strain evidence="2">IAC_01/95</strain>
    </source>
</reference>